<evidence type="ECO:0000313" key="3">
    <source>
        <dbReference type="Proteomes" id="UP000053268"/>
    </source>
</evidence>
<dbReference type="EMBL" id="KQ458880">
    <property type="protein sequence ID" value="KPJ04669.1"/>
    <property type="molecule type" value="Genomic_DNA"/>
</dbReference>
<protein>
    <submittedName>
        <fullName evidence="2">Uncharacterized protein</fullName>
    </submittedName>
</protein>
<name>A0A194QGX3_PAPXU</name>
<reference evidence="2 3" key="1">
    <citation type="journal article" date="2015" name="Nat. Commun.">
        <title>Outbred genome sequencing and CRISPR/Cas9 gene editing in butterflies.</title>
        <authorList>
            <person name="Li X."/>
            <person name="Fan D."/>
            <person name="Zhang W."/>
            <person name="Liu G."/>
            <person name="Zhang L."/>
            <person name="Zhao L."/>
            <person name="Fang X."/>
            <person name="Chen L."/>
            <person name="Dong Y."/>
            <person name="Chen Y."/>
            <person name="Ding Y."/>
            <person name="Zhao R."/>
            <person name="Feng M."/>
            <person name="Zhu Y."/>
            <person name="Feng Y."/>
            <person name="Jiang X."/>
            <person name="Zhu D."/>
            <person name="Xiang H."/>
            <person name="Feng X."/>
            <person name="Li S."/>
            <person name="Wang J."/>
            <person name="Zhang G."/>
            <person name="Kronforst M.R."/>
            <person name="Wang W."/>
        </authorList>
    </citation>
    <scope>NUCLEOTIDE SEQUENCE [LARGE SCALE GENOMIC DNA]</scope>
    <source>
        <strain evidence="2">Ya'a_city_454_Px</strain>
        <tissue evidence="2">Whole body</tissue>
    </source>
</reference>
<feature type="region of interest" description="Disordered" evidence="1">
    <location>
        <begin position="48"/>
        <end position="69"/>
    </location>
</feature>
<dbReference type="AlphaFoldDB" id="A0A194QGX3"/>
<proteinExistence type="predicted"/>
<gene>
    <name evidence="2" type="ORF">RR46_03280</name>
</gene>
<keyword evidence="3" id="KW-1185">Reference proteome</keyword>
<evidence type="ECO:0000256" key="1">
    <source>
        <dbReference type="SAM" id="MobiDB-lite"/>
    </source>
</evidence>
<evidence type="ECO:0000313" key="2">
    <source>
        <dbReference type="EMBL" id="KPJ04669.1"/>
    </source>
</evidence>
<organism evidence="2 3">
    <name type="scientific">Papilio xuthus</name>
    <name type="common">Asian swallowtail butterfly</name>
    <dbReference type="NCBI Taxonomy" id="66420"/>
    <lineage>
        <taxon>Eukaryota</taxon>
        <taxon>Metazoa</taxon>
        <taxon>Ecdysozoa</taxon>
        <taxon>Arthropoda</taxon>
        <taxon>Hexapoda</taxon>
        <taxon>Insecta</taxon>
        <taxon>Pterygota</taxon>
        <taxon>Neoptera</taxon>
        <taxon>Endopterygota</taxon>
        <taxon>Lepidoptera</taxon>
        <taxon>Glossata</taxon>
        <taxon>Ditrysia</taxon>
        <taxon>Papilionoidea</taxon>
        <taxon>Papilionidae</taxon>
        <taxon>Papilioninae</taxon>
        <taxon>Papilio</taxon>
    </lineage>
</organism>
<dbReference type="Proteomes" id="UP000053268">
    <property type="component" value="Unassembled WGS sequence"/>
</dbReference>
<accession>A0A194QGX3</accession>
<sequence length="133" mass="14889">MLWRGDTPPHPTVASFLSSTNTYLTSGGGVQEERVRYLPALNTYNTLGKPAAAGKPRQAAPGLTAPRRSGADDRFNQPIIYSILLTTFLRYYYKILLYNSGVRRMKTPRGSAERHLPPAIAFIGIHNRYDTMF</sequence>